<name>A0A4Y5YDB4_9GAMM</name>
<dbReference type="KEGG" id="spol:FH971_05650"/>
<feature type="transmembrane region" description="Helical" evidence="1">
    <location>
        <begin position="116"/>
        <end position="135"/>
    </location>
</feature>
<keyword evidence="1" id="KW-0812">Transmembrane</keyword>
<evidence type="ECO:0000313" key="2">
    <source>
        <dbReference type="EMBL" id="QDE30506.1"/>
    </source>
</evidence>
<evidence type="ECO:0000313" key="3">
    <source>
        <dbReference type="Proteomes" id="UP000319809"/>
    </source>
</evidence>
<reference evidence="2 3" key="1">
    <citation type="submission" date="2019-06" db="EMBL/GenBank/DDBJ databases">
        <title>The genome of Shewanella sp. SM1901.</title>
        <authorList>
            <person name="Cha Q."/>
        </authorList>
    </citation>
    <scope>NUCLEOTIDE SEQUENCE [LARGE SCALE GENOMIC DNA]</scope>
    <source>
        <strain evidence="2 3">SM1901</strain>
    </source>
</reference>
<accession>A0A4Y5YDB4</accession>
<organism evidence="2 3">
    <name type="scientific">Shewanella polaris</name>
    <dbReference type="NCBI Taxonomy" id="2588449"/>
    <lineage>
        <taxon>Bacteria</taxon>
        <taxon>Pseudomonadati</taxon>
        <taxon>Pseudomonadota</taxon>
        <taxon>Gammaproteobacteria</taxon>
        <taxon>Alteromonadales</taxon>
        <taxon>Shewanellaceae</taxon>
        <taxon>Shewanella</taxon>
    </lineage>
</organism>
<protein>
    <submittedName>
        <fullName evidence="2">Uncharacterized protein</fullName>
    </submittedName>
</protein>
<dbReference type="AlphaFoldDB" id="A0A4Y5YDB4"/>
<dbReference type="EMBL" id="CP041036">
    <property type="protein sequence ID" value="QDE30506.1"/>
    <property type="molecule type" value="Genomic_DNA"/>
</dbReference>
<keyword evidence="1" id="KW-0472">Membrane</keyword>
<dbReference type="Gene3D" id="3.40.50.12580">
    <property type="match status" value="1"/>
</dbReference>
<keyword evidence="1" id="KW-1133">Transmembrane helix</keyword>
<dbReference type="InterPro" id="IPR043148">
    <property type="entry name" value="TagF_C"/>
</dbReference>
<evidence type="ECO:0000256" key="1">
    <source>
        <dbReference type="SAM" id="Phobius"/>
    </source>
</evidence>
<dbReference type="Proteomes" id="UP000319809">
    <property type="component" value="Chromosome"/>
</dbReference>
<proteinExistence type="predicted"/>
<keyword evidence="3" id="KW-1185">Reference proteome</keyword>
<gene>
    <name evidence="2" type="ORF">FH971_05650</name>
</gene>
<sequence length="472" mass="53884">MNIIKLFRLSNDALKREDELNLAYLYGQKLNDVPHIINNKTRIKGVILRVLAFFYIIARKSKLSFGVNNIKEDVFIYAGTQNQLNSLIPTVEALIKLDIQHALVLGNKAVKGNNDFVNLSVSLKVLFVALLLFLFNVVPLYLKLKSKNKEVEIEFAFNFFCEAYLYIPVFLSMLEKKSKCNIVKLIVMSNDHNVDNRCLRLIGEVLNIKTLYMQHASVSELFPPLKYDYALLDGQMAFNTYLNCSSKYLSINNHQTDVFLSGQKKAINFGCKNKGKSIGIAVNILDDIDDVLHLVNILVNNKFDVVVRTHPGQKKSFVNILRHYIVKNVLVTWSNSKEDSLINFFSSVSCVIAANTSIHLEAALANLATIYYEFSKDATKPDYYGYVKNGVSFELNRGDLIRSLQEGINYCNSPSRNQALKSYSESYATKWEHREGVLAALLIKKLLYQQHTNDLFYRHFSNNIFSVYKIKS</sequence>
<dbReference type="RefSeq" id="WP_140233661.1">
    <property type="nucleotide sequence ID" value="NZ_CP041036.1"/>
</dbReference>